<sequence>LLWLGGVVTVGRWCVAAGCDGQGGSGESGGVTTAVE</sequence>
<feature type="signal peptide" evidence="1">
    <location>
        <begin position="1"/>
        <end position="18"/>
    </location>
</feature>
<evidence type="ECO:0000256" key="1">
    <source>
        <dbReference type="SAM" id="SignalP"/>
    </source>
</evidence>
<feature type="non-terminal residue" evidence="2">
    <location>
        <position position="1"/>
    </location>
</feature>
<accession>A0A699W3D7</accession>
<proteinExistence type="predicted"/>
<dbReference type="AlphaFoldDB" id="A0A699W3D7"/>
<keyword evidence="1" id="KW-0732">Signal</keyword>
<name>A0A699W3D7_TANCI</name>
<evidence type="ECO:0000313" key="2">
    <source>
        <dbReference type="EMBL" id="GFD41080.1"/>
    </source>
</evidence>
<protein>
    <submittedName>
        <fullName evidence="2">Uncharacterized protein</fullName>
    </submittedName>
</protein>
<gene>
    <name evidence="2" type="ORF">Tci_913049</name>
</gene>
<comment type="caution">
    <text evidence="2">The sequence shown here is derived from an EMBL/GenBank/DDBJ whole genome shotgun (WGS) entry which is preliminary data.</text>
</comment>
<dbReference type="EMBL" id="BKCJ011545515">
    <property type="protein sequence ID" value="GFD41080.1"/>
    <property type="molecule type" value="Genomic_DNA"/>
</dbReference>
<organism evidence="2">
    <name type="scientific">Tanacetum cinerariifolium</name>
    <name type="common">Dalmatian daisy</name>
    <name type="synonym">Chrysanthemum cinerariifolium</name>
    <dbReference type="NCBI Taxonomy" id="118510"/>
    <lineage>
        <taxon>Eukaryota</taxon>
        <taxon>Viridiplantae</taxon>
        <taxon>Streptophyta</taxon>
        <taxon>Embryophyta</taxon>
        <taxon>Tracheophyta</taxon>
        <taxon>Spermatophyta</taxon>
        <taxon>Magnoliopsida</taxon>
        <taxon>eudicotyledons</taxon>
        <taxon>Gunneridae</taxon>
        <taxon>Pentapetalae</taxon>
        <taxon>asterids</taxon>
        <taxon>campanulids</taxon>
        <taxon>Asterales</taxon>
        <taxon>Asteraceae</taxon>
        <taxon>Asteroideae</taxon>
        <taxon>Anthemideae</taxon>
        <taxon>Anthemidinae</taxon>
        <taxon>Tanacetum</taxon>
    </lineage>
</organism>
<reference evidence="2" key="1">
    <citation type="journal article" date="2019" name="Sci. Rep.">
        <title>Draft genome of Tanacetum cinerariifolium, the natural source of mosquito coil.</title>
        <authorList>
            <person name="Yamashiro T."/>
            <person name="Shiraishi A."/>
            <person name="Satake H."/>
            <person name="Nakayama K."/>
        </authorList>
    </citation>
    <scope>NUCLEOTIDE SEQUENCE</scope>
</reference>
<feature type="chain" id="PRO_5025443181" evidence="1">
    <location>
        <begin position="19"/>
        <end position="36"/>
    </location>
</feature>